<name>Q1MSE0_LAWIP</name>
<dbReference type="AlphaFoldDB" id="Q1MSE0"/>
<protein>
    <submittedName>
        <fullName evidence="2">NA</fullName>
    </submittedName>
</protein>
<dbReference type="EMBL" id="AM180252">
    <property type="protein sequence ID" value="CAJ54085.1"/>
    <property type="molecule type" value="Genomic_DNA"/>
</dbReference>
<feature type="region of interest" description="Disordered" evidence="1">
    <location>
        <begin position="337"/>
        <end position="388"/>
    </location>
</feature>
<gene>
    <name evidence="2" type="ordered locus">LI0029</name>
</gene>
<dbReference type="Proteomes" id="UP000002430">
    <property type="component" value="Chromosome"/>
</dbReference>
<keyword evidence="3" id="KW-1185">Reference proteome</keyword>
<dbReference type="KEGG" id="lip:LI0029"/>
<dbReference type="HOGENOM" id="CLU_625279_0_0_7"/>
<sequence>MDTIMLIRNSTELFTAMLDRKTIILGDEGELQTKEKTLGSRLKPQPARVAPELTAKQSEAVQLSMAKLVEYEARSSFGRANLPYPMPLGGKSYEETLHKARLTLGNKMIEFVAEKELKDEPKAIRQGVIPYLQALWQEEHPEGPIDIYEIQTIVKDILTELKKDPGKPLSQLAYGFILGPTELQEHMLYLEQKIGRAIELTWDDKHQHEFDENGIYDIFTRDAPRDRPYFQNVKLSYEKYSNEDALEKYKEMLIKEFPERSIAAVVGICMSQTIMADFSAMIMNVNTPFPLNPYCEKNSQDISRIMTLVTSNTDPLPEETLDEELDEDLKVQEIPLRGAEGGGQLQELPREEKPTAFTTSEQVELAEEAEESSSEEEPSTSSVTRKPLSLREQLIKTARTRTSRTMLFNQEGYVLIIRNFGISLRDTTTGFYQQVGSTSFMLQIPKDQFPLAVGAKPVVKVVDMQVERKTPFVGHHALQKGFIGQVIPGPVLMSEELKKK</sequence>
<evidence type="ECO:0000256" key="1">
    <source>
        <dbReference type="SAM" id="MobiDB-lite"/>
    </source>
</evidence>
<organism evidence="2 3">
    <name type="scientific">Lawsonia intracellularis (strain PHE/MN1-00)</name>
    <dbReference type="NCBI Taxonomy" id="363253"/>
    <lineage>
        <taxon>Bacteria</taxon>
        <taxon>Pseudomonadati</taxon>
        <taxon>Thermodesulfobacteriota</taxon>
        <taxon>Desulfovibrionia</taxon>
        <taxon>Desulfovibrionales</taxon>
        <taxon>Desulfovibrionaceae</taxon>
        <taxon>Lawsonia</taxon>
    </lineage>
</organism>
<proteinExistence type="predicted"/>
<evidence type="ECO:0000313" key="2">
    <source>
        <dbReference type="EMBL" id="CAJ54085.1"/>
    </source>
</evidence>
<reference evidence="2 3" key="1">
    <citation type="submission" date="2005-11" db="EMBL/GenBank/DDBJ databases">
        <title>The complete genome sequence of Lawsonia intracellularis: the causative agent of proliferative enteropathy.</title>
        <authorList>
            <person name="Kaur K."/>
            <person name="Zhang Q."/>
            <person name="Beckler D."/>
            <person name="Munir S."/>
            <person name="Li L."/>
            <person name="Kinsley K."/>
            <person name="Herron L."/>
            <person name="Peterson A."/>
            <person name="May B."/>
            <person name="Singh S."/>
            <person name="Gebhart C."/>
            <person name="Kapur V."/>
        </authorList>
    </citation>
    <scope>NUCLEOTIDE SEQUENCE [LARGE SCALE GENOMIC DNA]</scope>
    <source>
        <strain evidence="2 3">PHE/MN1-00</strain>
    </source>
</reference>
<evidence type="ECO:0000313" key="3">
    <source>
        <dbReference type="Proteomes" id="UP000002430"/>
    </source>
</evidence>
<feature type="compositionally biased region" description="Acidic residues" evidence="1">
    <location>
        <begin position="364"/>
        <end position="378"/>
    </location>
</feature>
<accession>Q1MSE0</accession>